<dbReference type="SUPFAM" id="SSF75304">
    <property type="entry name" value="Amidase signature (AS) enzymes"/>
    <property type="match status" value="1"/>
</dbReference>
<comment type="catalytic activity">
    <reaction evidence="1">
        <text>a monocarboxylic acid amide + H2O = a monocarboxylate + NH4(+)</text>
        <dbReference type="Rhea" id="RHEA:12020"/>
        <dbReference type="ChEBI" id="CHEBI:15377"/>
        <dbReference type="ChEBI" id="CHEBI:28938"/>
        <dbReference type="ChEBI" id="CHEBI:35757"/>
        <dbReference type="ChEBI" id="CHEBI:83628"/>
        <dbReference type="EC" id="3.5.1.4"/>
    </reaction>
</comment>
<protein>
    <recommendedName>
        <fullName evidence="3">amidase</fullName>
        <ecNumber evidence="3">3.5.1.4</ecNumber>
    </recommendedName>
</protein>
<evidence type="ECO:0000256" key="2">
    <source>
        <dbReference type="ARBA" id="ARBA00009199"/>
    </source>
</evidence>
<comment type="similarity">
    <text evidence="2">Belongs to the amidase family.</text>
</comment>
<dbReference type="Gene3D" id="3.90.1300.10">
    <property type="entry name" value="Amidase signature (AS) domain"/>
    <property type="match status" value="1"/>
</dbReference>
<reference evidence="7" key="2">
    <citation type="journal article" date="2023" name="IMA Fungus">
        <title>Comparative genomic study of the Penicillium genus elucidates a diverse pangenome and 15 lateral gene transfer events.</title>
        <authorList>
            <person name="Petersen C."/>
            <person name="Sorensen T."/>
            <person name="Nielsen M.R."/>
            <person name="Sondergaard T.E."/>
            <person name="Sorensen J.L."/>
            <person name="Fitzpatrick D.A."/>
            <person name="Frisvad J.C."/>
            <person name="Nielsen K.L."/>
        </authorList>
    </citation>
    <scope>NUCLEOTIDE SEQUENCE</scope>
    <source>
        <strain evidence="7">IBT 21472</strain>
    </source>
</reference>
<evidence type="ECO:0000256" key="3">
    <source>
        <dbReference type="ARBA" id="ARBA00012922"/>
    </source>
</evidence>
<keyword evidence="8" id="KW-1185">Reference proteome</keyword>
<sequence>MPITKEWQALIDQKLNDRASRIFPAWRLPHDLTEHVRPDASVSAFELLRKTTILSSKEIEITETYSAENLIRILATREITSMEVTTAFCKRTAIAQQLTNCLTEIFFEQALQRAKELDEYIVKKGRPMGPFHGLPISLKDSFMVEGQAATLGFISFLKKPNATKNSFLVDILLEGGAVLYAKTNVPQTLFTCESYNRLFGTTMNPHNLSLTAGGSSSGEGALIGIRGSILGVGADMGGSIRVPSLCNGTYGFKPTANRVPFGGQQDFIRKGWPGVLPAAGPLAHYASDLTFFVRSVLLAKPWLKDSTALAVPWREVPKKARLTIGVFLNDPMFPVFPPISRALQSAADKLKKAGHEVIPVNAPPILTGVTGAVRSFILDTEDTVSKYLAEAGEEPVECVRQMNLAALLGQSGVSLDDMWRFVAEREDYREDWGKIWRENQIDVLLCPGSRGTAVPHDKYGIPVYTLLWNFLDFPASVIPYERANKALDTEVIDGCKLPYYDPTLTLTDCILVNIDEVDGAPCHVQIVGWQFQDEEVLSATETIADVLN</sequence>
<feature type="active site" description="Charge relay system" evidence="5">
    <location>
        <position position="139"/>
    </location>
</feature>
<dbReference type="AlphaFoldDB" id="A0A9W9Q210"/>
<feature type="active site" description="Charge relay system" evidence="5">
    <location>
        <position position="215"/>
    </location>
</feature>
<proteinExistence type="inferred from homology"/>
<evidence type="ECO:0000313" key="7">
    <source>
        <dbReference type="EMBL" id="KAJ5321314.1"/>
    </source>
</evidence>
<feature type="domain" description="Amidase" evidence="6">
    <location>
        <begin position="83"/>
        <end position="537"/>
    </location>
</feature>
<name>A0A9W9Q210_9EURO</name>
<dbReference type="InterPro" id="IPR036928">
    <property type="entry name" value="AS_sf"/>
</dbReference>
<dbReference type="EMBL" id="JAPZBO010000003">
    <property type="protein sequence ID" value="KAJ5321314.1"/>
    <property type="molecule type" value="Genomic_DNA"/>
</dbReference>
<evidence type="ECO:0000259" key="6">
    <source>
        <dbReference type="Pfam" id="PF01425"/>
    </source>
</evidence>
<dbReference type="GO" id="GO:0004040">
    <property type="term" value="F:amidase activity"/>
    <property type="evidence" value="ECO:0007669"/>
    <property type="project" value="UniProtKB-EC"/>
</dbReference>
<organism evidence="7 8">
    <name type="scientific">Penicillium atrosanguineum</name>
    <dbReference type="NCBI Taxonomy" id="1132637"/>
    <lineage>
        <taxon>Eukaryota</taxon>
        <taxon>Fungi</taxon>
        <taxon>Dikarya</taxon>
        <taxon>Ascomycota</taxon>
        <taxon>Pezizomycotina</taxon>
        <taxon>Eurotiomycetes</taxon>
        <taxon>Eurotiomycetidae</taxon>
        <taxon>Eurotiales</taxon>
        <taxon>Aspergillaceae</taxon>
        <taxon>Penicillium</taxon>
    </lineage>
</organism>
<dbReference type="InterPro" id="IPR023631">
    <property type="entry name" value="Amidase_dom"/>
</dbReference>
<comment type="caution">
    <text evidence="7">The sequence shown here is derived from an EMBL/GenBank/DDBJ whole genome shotgun (WGS) entry which is preliminary data.</text>
</comment>
<accession>A0A9W9Q210</accession>
<gene>
    <name evidence="7" type="ORF">N7476_004316</name>
</gene>
<dbReference type="PANTHER" id="PTHR46072">
    <property type="entry name" value="AMIDASE-RELATED-RELATED"/>
    <property type="match status" value="1"/>
</dbReference>
<feature type="active site" description="Acyl-ester intermediate" evidence="5">
    <location>
        <position position="239"/>
    </location>
</feature>
<evidence type="ECO:0000256" key="5">
    <source>
        <dbReference type="PIRSR" id="PIRSR001221-1"/>
    </source>
</evidence>
<keyword evidence="4" id="KW-0378">Hydrolase</keyword>
<dbReference type="EC" id="3.5.1.4" evidence="3"/>
<reference evidence="7" key="1">
    <citation type="submission" date="2022-12" db="EMBL/GenBank/DDBJ databases">
        <authorList>
            <person name="Petersen C."/>
        </authorList>
    </citation>
    <scope>NUCLEOTIDE SEQUENCE</scope>
    <source>
        <strain evidence="7">IBT 21472</strain>
    </source>
</reference>
<dbReference type="InterPro" id="IPR020556">
    <property type="entry name" value="Amidase_CS"/>
</dbReference>
<evidence type="ECO:0000256" key="4">
    <source>
        <dbReference type="ARBA" id="ARBA00022801"/>
    </source>
</evidence>
<dbReference type="Proteomes" id="UP001147746">
    <property type="component" value="Unassembled WGS sequence"/>
</dbReference>
<dbReference type="PANTHER" id="PTHR46072:SF5">
    <property type="entry name" value="GENERAL AMIDASE-C"/>
    <property type="match status" value="1"/>
</dbReference>
<dbReference type="Pfam" id="PF01425">
    <property type="entry name" value="Amidase"/>
    <property type="match status" value="1"/>
</dbReference>
<dbReference type="PROSITE" id="PS00571">
    <property type="entry name" value="AMIDASES"/>
    <property type="match status" value="1"/>
</dbReference>
<evidence type="ECO:0000313" key="8">
    <source>
        <dbReference type="Proteomes" id="UP001147746"/>
    </source>
</evidence>
<evidence type="ECO:0000256" key="1">
    <source>
        <dbReference type="ARBA" id="ARBA00001311"/>
    </source>
</evidence>
<dbReference type="PIRSF" id="PIRSF001221">
    <property type="entry name" value="Amidase_fungi"/>
    <property type="match status" value="1"/>
</dbReference>